<dbReference type="GO" id="GO:0005254">
    <property type="term" value="F:chloride channel activity"/>
    <property type="evidence" value="ECO:0007669"/>
    <property type="project" value="TreeGrafter"/>
</dbReference>
<evidence type="ECO:0000313" key="9">
    <source>
        <dbReference type="Proteomes" id="UP000094285"/>
    </source>
</evidence>
<dbReference type="STRING" id="984487.A0A1E4SDC3"/>
<dbReference type="InterPro" id="IPR049452">
    <property type="entry name" value="Anoctamin_TM"/>
</dbReference>
<feature type="transmembrane region" description="Helical" evidence="5">
    <location>
        <begin position="169"/>
        <end position="186"/>
    </location>
</feature>
<evidence type="ECO:0000259" key="6">
    <source>
        <dbReference type="Pfam" id="PF04547"/>
    </source>
</evidence>
<gene>
    <name evidence="8" type="ORF">CANTADRAFT_55556</name>
</gene>
<dbReference type="PANTHER" id="PTHR12308:SF73">
    <property type="entry name" value="ANOCTAMIN"/>
    <property type="match status" value="1"/>
</dbReference>
<protein>
    <recommendedName>
        <fullName evidence="10">DUF590-domain-containing protein</fullName>
    </recommendedName>
</protein>
<dbReference type="Proteomes" id="UP000094285">
    <property type="component" value="Unassembled WGS sequence"/>
</dbReference>
<dbReference type="Pfam" id="PF20877">
    <property type="entry name" value="Anoctamin_N"/>
    <property type="match status" value="1"/>
</dbReference>
<dbReference type="OrthoDB" id="296386at2759"/>
<name>A0A1E4SDC3_9ASCO</name>
<dbReference type="RefSeq" id="XP_020062627.1">
    <property type="nucleotide sequence ID" value="XM_020210459.1"/>
</dbReference>
<keyword evidence="9" id="KW-1185">Reference proteome</keyword>
<feature type="transmembrane region" description="Helical" evidence="5">
    <location>
        <begin position="491"/>
        <end position="514"/>
    </location>
</feature>
<comment type="subcellular location">
    <subcellularLocation>
        <location evidence="1">Membrane</location>
        <topology evidence="1">Multi-pass membrane protein</topology>
    </subcellularLocation>
</comment>
<feature type="transmembrane region" description="Helical" evidence="5">
    <location>
        <begin position="340"/>
        <end position="364"/>
    </location>
</feature>
<dbReference type="AlphaFoldDB" id="A0A1E4SDC3"/>
<dbReference type="InterPro" id="IPR049456">
    <property type="entry name" value="Anoctamin_N_fung"/>
</dbReference>
<evidence type="ECO:0000256" key="5">
    <source>
        <dbReference type="SAM" id="Phobius"/>
    </source>
</evidence>
<dbReference type="InterPro" id="IPR007632">
    <property type="entry name" value="Anoctamin"/>
</dbReference>
<feature type="transmembrane region" description="Helical" evidence="5">
    <location>
        <begin position="193"/>
        <end position="211"/>
    </location>
</feature>
<keyword evidence="4 5" id="KW-0472">Membrane</keyword>
<accession>A0A1E4SDC3</accession>
<dbReference type="EMBL" id="KV453915">
    <property type="protein sequence ID" value="ODV77505.1"/>
    <property type="molecule type" value="Genomic_DNA"/>
</dbReference>
<keyword evidence="2 5" id="KW-0812">Transmembrane</keyword>
<feature type="non-terminal residue" evidence="8">
    <location>
        <position position="645"/>
    </location>
</feature>
<evidence type="ECO:0000256" key="2">
    <source>
        <dbReference type="ARBA" id="ARBA00022692"/>
    </source>
</evidence>
<evidence type="ECO:0000256" key="4">
    <source>
        <dbReference type="ARBA" id="ARBA00023136"/>
    </source>
</evidence>
<reference evidence="9" key="1">
    <citation type="submission" date="2016-05" db="EMBL/GenBank/DDBJ databases">
        <title>Comparative genomics of biotechnologically important yeasts.</title>
        <authorList>
            <consortium name="DOE Joint Genome Institute"/>
            <person name="Riley R."/>
            <person name="Haridas S."/>
            <person name="Wolfe K.H."/>
            <person name="Lopes M.R."/>
            <person name="Hittinger C.T."/>
            <person name="Goker M."/>
            <person name="Salamov A."/>
            <person name="Wisecaver J."/>
            <person name="Long T.M."/>
            <person name="Aerts A.L."/>
            <person name="Barry K."/>
            <person name="Choi C."/>
            <person name="Clum A."/>
            <person name="Coughlan A.Y."/>
            <person name="Deshpande S."/>
            <person name="Douglass A.P."/>
            <person name="Hanson S.J."/>
            <person name="Klenk H.-P."/>
            <person name="Labutti K."/>
            <person name="Lapidus A."/>
            <person name="Lindquist E."/>
            <person name="Lipzen A."/>
            <person name="Meier-Kolthoff J.P."/>
            <person name="Ohm R.A."/>
            <person name="Otillar R.P."/>
            <person name="Pangilinan J."/>
            <person name="Peng Y."/>
            <person name="Rokas A."/>
            <person name="Rosa C.A."/>
            <person name="Scheuner C."/>
            <person name="Sibirny A.A."/>
            <person name="Slot J.C."/>
            <person name="Stielow J.B."/>
            <person name="Sun H."/>
            <person name="Kurtzman C.P."/>
            <person name="Blackwell M."/>
            <person name="Grigoriev I.V."/>
            <person name="Jeffries T.W."/>
        </authorList>
    </citation>
    <scope>NUCLEOTIDE SEQUENCE [LARGE SCALE GENOMIC DNA]</scope>
    <source>
        <strain evidence="9">NRRL Y-17324</strain>
    </source>
</reference>
<dbReference type="Pfam" id="PF04547">
    <property type="entry name" value="Anoctamin"/>
    <property type="match status" value="1"/>
</dbReference>
<evidence type="ECO:0000256" key="3">
    <source>
        <dbReference type="ARBA" id="ARBA00022989"/>
    </source>
</evidence>
<evidence type="ECO:0000256" key="1">
    <source>
        <dbReference type="ARBA" id="ARBA00004141"/>
    </source>
</evidence>
<feature type="domain" description="Anoctamin transmembrane" evidence="6">
    <location>
        <begin position="152"/>
        <end position="612"/>
    </location>
</feature>
<dbReference type="GO" id="GO:0016020">
    <property type="term" value="C:membrane"/>
    <property type="evidence" value="ECO:0007669"/>
    <property type="project" value="UniProtKB-SubCell"/>
</dbReference>
<feature type="transmembrane region" description="Helical" evidence="5">
    <location>
        <begin position="297"/>
        <end position="320"/>
    </location>
</feature>
<sequence>MSIQALNPDFVLLVKYPTQDGKATQQADRDLQQLTETLHSAGFTTQARPDGPQLLVFAKLGSKYLQLAEEDVIKNYEFGVTTKNDTSADRARIIHQFLTSKKQVGGLEITPTKGKWAFVNAIVPVAGDLNESSVSQKAVAIFSDSRLTTNSIKEKYGVNVALYFEFLKFYTIWLVYLSVFGLISYFKAKKTFSLTYAFVNLVWGTLFITLWNRKEQYLVNFWGVQNSHLVEENNAKLARLNKTSNAKADTGASRFVKQLSFIPVALGFTAVLVAYQLSCFVLEIFLSEIYDGPGKIFLTLLPTVLISVFVPILTIVYNTVTSAVIAWENHDNEYSRNNSILIKTFVLNFLTSYMPLIITSFIYLPFAHLIEFHLGDIKNTITARISQDRFYYKYITQLKRQEEFQINQGRLSAQFFYFIVTNQIIQVILKYVLPIVLSKGIAVVKSTIAGSPEVKIEDREDEKDWLSKVRVALTLPAYNVNDDFRGVILQYGYLILFGTVWPLAPIIAIVFNVLTFKLDLLKLSSGHYFRPTVQQRVDSIHPWNYALFILTWIGSVISPVVTALYRHGTAPPKTLGQFALDKASTNVSSAAQLILILFAAEHGFLILYFTFAKSASLFKSQAELENDFVENDIKLRREYYAGKVK</sequence>
<dbReference type="PANTHER" id="PTHR12308">
    <property type="entry name" value="ANOCTAMIN"/>
    <property type="match status" value="1"/>
</dbReference>
<keyword evidence="3 5" id="KW-1133">Transmembrane helix</keyword>
<dbReference type="GeneID" id="30984595"/>
<evidence type="ECO:0000313" key="8">
    <source>
        <dbReference type="EMBL" id="ODV77505.1"/>
    </source>
</evidence>
<feature type="domain" description="Anoctamin alpha-beta plait" evidence="7">
    <location>
        <begin position="7"/>
        <end position="119"/>
    </location>
</feature>
<dbReference type="GO" id="GO:0032541">
    <property type="term" value="C:cortical endoplasmic reticulum"/>
    <property type="evidence" value="ECO:0007669"/>
    <property type="project" value="TreeGrafter"/>
</dbReference>
<evidence type="ECO:0000259" key="7">
    <source>
        <dbReference type="Pfam" id="PF20877"/>
    </source>
</evidence>
<evidence type="ECO:0008006" key="10">
    <source>
        <dbReference type="Google" id="ProtNLM"/>
    </source>
</evidence>
<feature type="transmembrane region" description="Helical" evidence="5">
    <location>
        <begin position="545"/>
        <end position="565"/>
    </location>
</feature>
<proteinExistence type="predicted"/>
<feature type="transmembrane region" description="Helical" evidence="5">
    <location>
        <begin position="261"/>
        <end position="285"/>
    </location>
</feature>
<organism evidence="8 9">
    <name type="scientific">Suhomyces tanzawaensis NRRL Y-17324</name>
    <dbReference type="NCBI Taxonomy" id="984487"/>
    <lineage>
        <taxon>Eukaryota</taxon>
        <taxon>Fungi</taxon>
        <taxon>Dikarya</taxon>
        <taxon>Ascomycota</taxon>
        <taxon>Saccharomycotina</taxon>
        <taxon>Pichiomycetes</taxon>
        <taxon>Debaryomycetaceae</taxon>
        <taxon>Suhomyces</taxon>
    </lineage>
</organism>
<feature type="transmembrane region" description="Helical" evidence="5">
    <location>
        <begin position="590"/>
        <end position="611"/>
    </location>
</feature>